<proteinExistence type="predicted"/>
<accession>A0A7S0WZT5</accession>
<name>A0A7S0WZT5_9CHLO</name>
<reference evidence="2" key="1">
    <citation type="submission" date="2021-01" db="EMBL/GenBank/DDBJ databases">
        <authorList>
            <person name="Corre E."/>
            <person name="Pelletier E."/>
            <person name="Niang G."/>
            <person name="Scheremetjew M."/>
            <person name="Finn R."/>
            <person name="Kale V."/>
            <person name="Holt S."/>
            <person name="Cochrane G."/>
            <person name="Meng A."/>
            <person name="Brown T."/>
            <person name="Cohen L."/>
        </authorList>
    </citation>
    <scope>NUCLEOTIDE SEQUENCE</scope>
    <source>
        <strain evidence="2">SAG 11-49</strain>
    </source>
</reference>
<organism evidence="2">
    <name type="scientific">Chlamydomonas leiostraca</name>
    <dbReference type="NCBI Taxonomy" id="1034604"/>
    <lineage>
        <taxon>Eukaryota</taxon>
        <taxon>Viridiplantae</taxon>
        <taxon>Chlorophyta</taxon>
        <taxon>core chlorophytes</taxon>
        <taxon>Chlorophyceae</taxon>
        <taxon>CS clade</taxon>
        <taxon>Chlamydomonadales</taxon>
        <taxon>Chlamydomonadaceae</taxon>
        <taxon>Chlamydomonas</taxon>
    </lineage>
</organism>
<feature type="compositionally biased region" description="Pro residues" evidence="1">
    <location>
        <begin position="76"/>
        <end position="87"/>
    </location>
</feature>
<gene>
    <name evidence="2" type="ORF">CLEI1391_LOCUS17759</name>
</gene>
<dbReference type="Gene3D" id="1.25.70.10">
    <property type="entry name" value="Transcription termination factor 3, mitochondrial"/>
    <property type="match status" value="1"/>
</dbReference>
<feature type="compositionally biased region" description="Low complexity" evidence="1">
    <location>
        <begin position="61"/>
        <end position="75"/>
    </location>
</feature>
<dbReference type="InterPro" id="IPR038538">
    <property type="entry name" value="MTERF_sf"/>
</dbReference>
<evidence type="ECO:0000313" key="2">
    <source>
        <dbReference type="EMBL" id="CAD8693576.1"/>
    </source>
</evidence>
<feature type="region of interest" description="Disordered" evidence="1">
    <location>
        <begin position="35"/>
        <end position="91"/>
    </location>
</feature>
<sequence>MLAPAGLAVPGLRAKQLLSSFRCHAAVAVSRRCPAQHPGLSHSWPHAPSPHRTLHLTVPCSQSGSSGSNSTNSAPTSPPPITQPFPDPQQDRTKELGMQLAITPHTAFRLAHAHAGSSVAQLVSATQALAASLGIPMEELCVLCSKETRLLSTPIEQLSRSLNVLRNTCMGGLTLQDTARVVIYSPALVCVPGEQLEAQFGALVSQLGVEPPLLAALARQQPYVLTTPVTRVRAQFDALSSLLGVDLARAVQLATAQPYLVVNPRLLQSKIGALAQLLGAEPTEVIRCAVEFPLILAADTHATSAWLSASSRFLDLPAAQLGQLVVRVPAIITLQPALLQQRFSVLCELMPARPRGEVMALVAAQPSLLGLEALAQPGPPGQQQQHQRS</sequence>
<dbReference type="EMBL" id="HBFB01031671">
    <property type="protein sequence ID" value="CAD8693576.1"/>
    <property type="molecule type" value="Transcribed_RNA"/>
</dbReference>
<dbReference type="AlphaFoldDB" id="A0A7S0WZT5"/>
<evidence type="ECO:0000256" key="1">
    <source>
        <dbReference type="SAM" id="MobiDB-lite"/>
    </source>
</evidence>
<protein>
    <submittedName>
        <fullName evidence="2">Uncharacterized protein</fullName>
    </submittedName>
</protein>